<dbReference type="InterPro" id="IPR051400">
    <property type="entry name" value="HAD-like_hydrolase"/>
</dbReference>
<dbReference type="NCBIfam" id="TIGR01549">
    <property type="entry name" value="HAD-SF-IA-v1"/>
    <property type="match status" value="1"/>
</dbReference>
<dbReference type="Gene3D" id="3.40.50.1000">
    <property type="entry name" value="HAD superfamily/HAD-like"/>
    <property type="match status" value="1"/>
</dbReference>
<gene>
    <name evidence="4" type="ORF">GCM10023322_35990</name>
</gene>
<dbReference type="InterPro" id="IPR023214">
    <property type="entry name" value="HAD_sf"/>
</dbReference>
<keyword evidence="2 4" id="KW-0378">Hydrolase</keyword>
<evidence type="ECO:0000256" key="3">
    <source>
        <dbReference type="ARBA" id="ARBA00022842"/>
    </source>
</evidence>
<dbReference type="SFLD" id="SFLDS00003">
    <property type="entry name" value="Haloacid_Dehalogenase"/>
    <property type="match status" value="1"/>
</dbReference>
<dbReference type="PRINTS" id="PR00413">
    <property type="entry name" value="HADHALOGNASE"/>
</dbReference>
<evidence type="ECO:0000313" key="5">
    <source>
        <dbReference type="Proteomes" id="UP001501570"/>
    </source>
</evidence>
<keyword evidence="5" id="KW-1185">Reference proteome</keyword>
<comment type="cofactor">
    <cofactor evidence="1">
        <name>Mg(2+)</name>
        <dbReference type="ChEBI" id="CHEBI:18420"/>
    </cofactor>
</comment>
<dbReference type="Gene3D" id="1.10.150.520">
    <property type="match status" value="1"/>
</dbReference>
<dbReference type="PANTHER" id="PTHR46470">
    <property type="entry name" value="N-ACYLNEURAMINATE-9-PHOSPHATASE"/>
    <property type="match status" value="1"/>
</dbReference>
<evidence type="ECO:0000256" key="1">
    <source>
        <dbReference type="ARBA" id="ARBA00001946"/>
    </source>
</evidence>
<dbReference type="Pfam" id="PF00702">
    <property type="entry name" value="Hydrolase"/>
    <property type="match status" value="1"/>
</dbReference>
<proteinExistence type="predicted"/>
<evidence type="ECO:0000256" key="2">
    <source>
        <dbReference type="ARBA" id="ARBA00022801"/>
    </source>
</evidence>
<sequence length="220" mass="23906">MQALALFDLDDTLVDRGKAFNAWAEEFVAAHGLDEKALTFLVVTDAGHSGPMNDYFATVRETFDLAERPGQLWERYRGRMPELASCRSEDLDALGRLRRAGWRIGIVTNGMTDNQLTKIRNTGLDALVDTWCISDEVGIRKPDPEIFRLAARRCGASPEGGGWMVGDSLDLDIAGGRAAGLRTIWLPPKHRPEPSSRPAAAPDFTVGSVAEAVGVILAAT</sequence>
<organism evidence="4 5">
    <name type="scientific">Rugosimonospora acidiphila</name>
    <dbReference type="NCBI Taxonomy" id="556531"/>
    <lineage>
        <taxon>Bacteria</taxon>
        <taxon>Bacillati</taxon>
        <taxon>Actinomycetota</taxon>
        <taxon>Actinomycetes</taxon>
        <taxon>Micromonosporales</taxon>
        <taxon>Micromonosporaceae</taxon>
        <taxon>Rugosimonospora</taxon>
    </lineage>
</organism>
<dbReference type="InterPro" id="IPR006439">
    <property type="entry name" value="HAD-SF_hydro_IA"/>
</dbReference>
<protein>
    <submittedName>
        <fullName evidence="4">HAD family hydrolase</fullName>
    </submittedName>
</protein>
<dbReference type="Proteomes" id="UP001501570">
    <property type="component" value="Unassembled WGS sequence"/>
</dbReference>
<evidence type="ECO:0000313" key="4">
    <source>
        <dbReference type="EMBL" id="GAA5187494.1"/>
    </source>
</evidence>
<dbReference type="InterPro" id="IPR036412">
    <property type="entry name" value="HAD-like_sf"/>
</dbReference>
<reference evidence="5" key="1">
    <citation type="journal article" date="2019" name="Int. J. Syst. Evol. Microbiol.">
        <title>The Global Catalogue of Microorganisms (GCM) 10K type strain sequencing project: providing services to taxonomists for standard genome sequencing and annotation.</title>
        <authorList>
            <consortium name="The Broad Institute Genomics Platform"/>
            <consortium name="The Broad Institute Genome Sequencing Center for Infectious Disease"/>
            <person name="Wu L."/>
            <person name="Ma J."/>
        </authorList>
    </citation>
    <scope>NUCLEOTIDE SEQUENCE [LARGE SCALE GENOMIC DNA]</scope>
    <source>
        <strain evidence="5">JCM 18304</strain>
    </source>
</reference>
<name>A0ABP9RWP8_9ACTN</name>
<dbReference type="EMBL" id="BAABJQ010000009">
    <property type="protein sequence ID" value="GAA5187494.1"/>
    <property type="molecule type" value="Genomic_DNA"/>
</dbReference>
<dbReference type="RefSeq" id="WP_345630968.1">
    <property type="nucleotide sequence ID" value="NZ_BAABJQ010000009.1"/>
</dbReference>
<accession>A0ABP9RWP8</accession>
<dbReference type="SFLD" id="SFLDG01129">
    <property type="entry name" value="C1.5:_HAD__Beta-PGM__Phosphata"/>
    <property type="match status" value="1"/>
</dbReference>
<keyword evidence="3" id="KW-0460">Magnesium</keyword>
<dbReference type="PANTHER" id="PTHR46470:SF3">
    <property type="entry name" value="N-ACYLNEURAMINATE-9-PHOSPHATASE"/>
    <property type="match status" value="1"/>
</dbReference>
<dbReference type="SUPFAM" id="SSF56784">
    <property type="entry name" value="HAD-like"/>
    <property type="match status" value="1"/>
</dbReference>
<dbReference type="GO" id="GO:0016787">
    <property type="term" value="F:hydrolase activity"/>
    <property type="evidence" value="ECO:0007669"/>
    <property type="project" value="UniProtKB-KW"/>
</dbReference>
<comment type="caution">
    <text evidence="4">The sequence shown here is derived from an EMBL/GenBank/DDBJ whole genome shotgun (WGS) entry which is preliminary data.</text>
</comment>